<dbReference type="EMBL" id="LKHS01000009">
    <property type="protein sequence ID" value="KQH86027.1"/>
    <property type="molecule type" value="Genomic_DNA"/>
</dbReference>
<protein>
    <submittedName>
        <fullName evidence="1">Uncharacterized protein</fullName>
    </submittedName>
</protein>
<evidence type="ECO:0000313" key="1">
    <source>
        <dbReference type="EMBL" id="KQH86027.1"/>
    </source>
</evidence>
<dbReference type="Proteomes" id="UP000051221">
    <property type="component" value="Unassembled WGS sequence"/>
</dbReference>
<reference evidence="1 2" key="1">
    <citation type="submission" date="2015-08" db="EMBL/GenBank/DDBJ databases">
        <title>Antibacterial properties of a collection of Vibrionaceae strains.</title>
        <authorList>
            <person name="Giubergia S."/>
        </authorList>
    </citation>
    <scope>NUCLEOTIDE SEQUENCE [LARGE SCALE GENOMIC DNA]</scope>
    <source>
        <strain evidence="1 2">S0821</strain>
    </source>
</reference>
<dbReference type="RefSeq" id="WP_014204953.1">
    <property type="nucleotide sequence ID" value="NZ_JAKNQA010000081.1"/>
</dbReference>
<keyword evidence="2" id="KW-1185">Reference proteome</keyword>
<organism evidence="1 2">
    <name type="scientific">Vibrio furnissii</name>
    <dbReference type="NCBI Taxonomy" id="29494"/>
    <lineage>
        <taxon>Bacteria</taxon>
        <taxon>Pseudomonadati</taxon>
        <taxon>Pseudomonadota</taxon>
        <taxon>Gammaproteobacteria</taxon>
        <taxon>Vibrionales</taxon>
        <taxon>Vibrionaceae</taxon>
        <taxon>Vibrio</taxon>
    </lineage>
</organism>
<proteinExistence type="predicted"/>
<accession>A0A0Q2SEW1</accession>
<name>A0A0Q2SEW1_VIBFU</name>
<dbReference type="AlphaFoldDB" id="A0A0Q2SEW1"/>
<dbReference type="PROSITE" id="PS51257">
    <property type="entry name" value="PROKAR_LIPOPROTEIN"/>
    <property type="match status" value="1"/>
</dbReference>
<dbReference type="InParanoid" id="A0A0Q2SEW1"/>
<gene>
    <name evidence="1" type="ORF">AMR76_12190</name>
</gene>
<evidence type="ECO:0000313" key="2">
    <source>
        <dbReference type="Proteomes" id="UP000051221"/>
    </source>
</evidence>
<sequence>MSIKHWLVSFTLLVLSGCSTHVIPYTPEPGALTESPDVIIEEVIMAQPVNLRPETIVVTEEYLMLDDGVVRETITTSHSTFSGSVAVGGVAIRAKERSLNVHLYFNALQTPMLYRQNEWYIVQLNNDSGQVVKRFYVRDQRKAEVLIDAITMKIQRAHALAEQAADES</sequence>
<comment type="caution">
    <text evidence="1">The sequence shown here is derived from an EMBL/GenBank/DDBJ whole genome shotgun (WGS) entry which is preliminary data.</text>
</comment>